<evidence type="ECO:0000256" key="12">
    <source>
        <dbReference type="ARBA" id="ARBA00022982"/>
    </source>
</evidence>
<dbReference type="NCBIfam" id="TIGR00384">
    <property type="entry name" value="dhsB"/>
    <property type="match status" value="1"/>
</dbReference>
<evidence type="ECO:0000313" key="21">
    <source>
        <dbReference type="EMBL" id="KAF4609491.1"/>
    </source>
</evidence>
<dbReference type="GO" id="GO:0051539">
    <property type="term" value="F:4 iron, 4 sulfur cluster binding"/>
    <property type="evidence" value="ECO:0007669"/>
    <property type="project" value="UniProtKB-KW"/>
</dbReference>
<comment type="similarity">
    <text evidence="3 18">Belongs to the succinate dehydrogenase/fumarate reductase iron-sulfur protein family.</text>
</comment>
<evidence type="ECO:0000256" key="11">
    <source>
        <dbReference type="ARBA" id="ARBA00022723"/>
    </source>
</evidence>
<keyword evidence="12" id="KW-0249">Electron transport</keyword>
<evidence type="ECO:0000256" key="14">
    <source>
        <dbReference type="ARBA" id="ARBA00023004"/>
    </source>
</evidence>
<evidence type="ECO:0000256" key="17">
    <source>
        <dbReference type="ARBA" id="ARBA00049220"/>
    </source>
</evidence>
<evidence type="ECO:0000259" key="20">
    <source>
        <dbReference type="PROSITE" id="PS51379"/>
    </source>
</evidence>
<keyword evidence="18" id="KW-0472">Membrane</keyword>
<dbReference type="InterPro" id="IPR036010">
    <property type="entry name" value="2Fe-2S_ferredoxin-like_sf"/>
</dbReference>
<feature type="domain" description="2Fe-2S ferredoxin-type" evidence="19">
    <location>
        <begin position="53"/>
        <end position="132"/>
    </location>
</feature>
<dbReference type="InterPro" id="IPR001041">
    <property type="entry name" value="2Fe-2S_ferredoxin-type"/>
</dbReference>
<dbReference type="InterPro" id="IPR004489">
    <property type="entry name" value="Succ_DH/fum_Rdtase_Fe-S"/>
</dbReference>
<dbReference type="GO" id="GO:0046872">
    <property type="term" value="F:metal ion binding"/>
    <property type="evidence" value="ECO:0007669"/>
    <property type="project" value="UniProtKB-KW"/>
</dbReference>
<evidence type="ECO:0000256" key="7">
    <source>
        <dbReference type="ARBA" id="ARBA00022448"/>
    </source>
</evidence>
<comment type="cofactor">
    <cofactor evidence="18">
        <name>[4Fe-4S] cluster</name>
        <dbReference type="ChEBI" id="CHEBI:49883"/>
    </cofactor>
    <text evidence="18">Binds 1 [4Fe-4S] cluster.</text>
</comment>
<dbReference type="InterPro" id="IPR050573">
    <property type="entry name" value="SDH/FRD_Iron-Sulfur"/>
</dbReference>
<comment type="catalytic activity">
    <reaction evidence="17">
        <text>a quinone + succinate = fumarate + a quinol</text>
        <dbReference type="Rhea" id="RHEA:40523"/>
        <dbReference type="ChEBI" id="CHEBI:24646"/>
        <dbReference type="ChEBI" id="CHEBI:29806"/>
        <dbReference type="ChEBI" id="CHEBI:30031"/>
        <dbReference type="ChEBI" id="CHEBI:132124"/>
        <dbReference type="EC" id="1.3.5.1"/>
    </reaction>
</comment>
<dbReference type="CDD" id="cd00207">
    <property type="entry name" value="fer2"/>
    <property type="match status" value="1"/>
</dbReference>
<dbReference type="InterPro" id="IPR012675">
    <property type="entry name" value="Beta-grasp_dom_sf"/>
</dbReference>
<dbReference type="NCBIfam" id="NF004616">
    <property type="entry name" value="PRK05950.1"/>
    <property type="match status" value="1"/>
</dbReference>
<name>A0A8H4VHB4_9AGAR</name>
<dbReference type="PANTHER" id="PTHR11921">
    <property type="entry name" value="SUCCINATE DEHYDROGENASE IRON-SULFUR PROTEIN"/>
    <property type="match status" value="1"/>
</dbReference>
<feature type="domain" description="4Fe-4S ferredoxin-type" evidence="20">
    <location>
        <begin position="186"/>
        <end position="216"/>
    </location>
</feature>
<dbReference type="GO" id="GO:0022904">
    <property type="term" value="P:respiratory electron transport chain"/>
    <property type="evidence" value="ECO:0007669"/>
    <property type="project" value="TreeGrafter"/>
</dbReference>
<evidence type="ECO:0000259" key="19">
    <source>
        <dbReference type="PROSITE" id="PS51085"/>
    </source>
</evidence>
<dbReference type="PROSITE" id="PS51085">
    <property type="entry name" value="2FE2S_FER_2"/>
    <property type="match status" value="1"/>
</dbReference>
<dbReference type="PROSITE" id="PS51379">
    <property type="entry name" value="4FE4S_FER_2"/>
    <property type="match status" value="1"/>
</dbReference>
<keyword evidence="9" id="KW-0816">Tricarboxylic acid cycle</keyword>
<dbReference type="PANTHER" id="PTHR11921:SF29">
    <property type="entry name" value="SUCCINATE DEHYDROGENASE [UBIQUINONE] IRON-SULFUR SUBUNIT, MITOCHONDRIAL"/>
    <property type="match status" value="1"/>
</dbReference>
<dbReference type="FunFam" id="1.10.1060.10:FF:000001">
    <property type="entry name" value="Succinate dehydrogenase iron-sulfur subunit SdhB"/>
    <property type="match status" value="1"/>
</dbReference>
<keyword evidence="14 18" id="KW-0408">Iron</keyword>
<accession>A0A8H4VHB4</accession>
<comment type="caution">
    <text evidence="21">The sequence shown here is derived from an EMBL/GenBank/DDBJ whole genome shotgun (WGS) entry which is preliminary data.</text>
</comment>
<keyword evidence="22" id="KW-1185">Reference proteome</keyword>
<evidence type="ECO:0000256" key="5">
    <source>
        <dbReference type="ARBA" id="ARBA00012792"/>
    </source>
</evidence>
<dbReference type="InterPro" id="IPR009051">
    <property type="entry name" value="Helical_ferredxn"/>
</dbReference>
<evidence type="ECO:0000256" key="8">
    <source>
        <dbReference type="ARBA" id="ARBA00022485"/>
    </source>
</evidence>
<dbReference type="GO" id="GO:0006099">
    <property type="term" value="P:tricarboxylic acid cycle"/>
    <property type="evidence" value="ECO:0007669"/>
    <property type="project" value="UniProtKB-UniPathway"/>
</dbReference>
<dbReference type="Pfam" id="PF13085">
    <property type="entry name" value="Fer2_3"/>
    <property type="match status" value="1"/>
</dbReference>
<gene>
    <name evidence="21" type="ORF">D9613_012344</name>
</gene>
<evidence type="ECO:0000256" key="1">
    <source>
        <dbReference type="ARBA" id="ARBA00004443"/>
    </source>
</evidence>
<evidence type="ECO:0000256" key="15">
    <source>
        <dbReference type="ARBA" id="ARBA00023014"/>
    </source>
</evidence>
<proteinExistence type="inferred from homology"/>
<keyword evidence="8 18" id="KW-0004">4Fe-4S</keyword>
<dbReference type="InterPro" id="IPR025192">
    <property type="entry name" value="Succ_DH/fum_Rdtase_N"/>
</dbReference>
<dbReference type="Gene3D" id="3.10.20.30">
    <property type="match status" value="1"/>
</dbReference>
<evidence type="ECO:0000256" key="3">
    <source>
        <dbReference type="ARBA" id="ARBA00009433"/>
    </source>
</evidence>
<keyword evidence="10 18" id="KW-0001">2Fe-2S</keyword>
<dbReference type="EC" id="1.3.5.1" evidence="5 18"/>
<comment type="subcellular location">
    <subcellularLocation>
        <location evidence="1 18">Mitochondrion inner membrane</location>
        <topology evidence="1 18">Peripheral membrane protein</topology>
        <orientation evidence="1 18">Matrix side</orientation>
    </subcellularLocation>
</comment>
<evidence type="ECO:0000256" key="16">
    <source>
        <dbReference type="ARBA" id="ARBA00023291"/>
    </source>
</evidence>
<dbReference type="Pfam" id="PF13534">
    <property type="entry name" value="Fer4_17"/>
    <property type="match status" value="1"/>
</dbReference>
<keyword evidence="18" id="KW-0496">Mitochondrion</keyword>
<dbReference type="GO" id="GO:0008177">
    <property type="term" value="F:succinate dehydrogenase (quinone) activity"/>
    <property type="evidence" value="ECO:0007669"/>
    <property type="project" value="UniProtKB-EC"/>
</dbReference>
<dbReference type="GO" id="GO:0051537">
    <property type="term" value="F:2 iron, 2 sulfur cluster binding"/>
    <property type="evidence" value="ECO:0007669"/>
    <property type="project" value="UniProtKB-KW"/>
</dbReference>
<reference evidence="21 22" key="1">
    <citation type="submission" date="2019-12" db="EMBL/GenBank/DDBJ databases">
        <authorList>
            <person name="Floudas D."/>
            <person name="Bentzer J."/>
            <person name="Ahren D."/>
            <person name="Johansson T."/>
            <person name="Persson P."/>
            <person name="Tunlid A."/>
        </authorList>
    </citation>
    <scope>NUCLEOTIDE SEQUENCE [LARGE SCALE GENOMIC DNA]</scope>
    <source>
        <strain evidence="21 22">CBS 102.39</strain>
    </source>
</reference>
<dbReference type="SUPFAM" id="SSF54292">
    <property type="entry name" value="2Fe-2S ferredoxin-like"/>
    <property type="match status" value="1"/>
</dbReference>
<dbReference type="Gene3D" id="1.10.1060.10">
    <property type="entry name" value="Alpha-helical ferredoxin"/>
    <property type="match status" value="1"/>
</dbReference>
<comment type="cofactor">
    <cofactor evidence="18">
        <name>[2Fe-2S] cluster</name>
        <dbReference type="ChEBI" id="CHEBI:190135"/>
    </cofactor>
    <text evidence="18">Binds 1 [2Fe-2S] cluster.</text>
</comment>
<keyword evidence="15 18" id="KW-0411">Iron-sulfur</keyword>
<evidence type="ECO:0000256" key="2">
    <source>
        <dbReference type="ARBA" id="ARBA00004788"/>
    </source>
</evidence>
<evidence type="ECO:0000256" key="9">
    <source>
        <dbReference type="ARBA" id="ARBA00022532"/>
    </source>
</evidence>
<comment type="function">
    <text evidence="18">Iron-sulfur protein (IP) subunit of succinate dehydrogenase (SDH) that is involved in complex II of the mitochondrial electron transport chain and is responsible for transferring electrons from succinate to ubiquinone (coenzyme Q).</text>
</comment>
<dbReference type="InterPro" id="IPR017900">
    <property type="entry name" value="4Fe4S_Fe_S_CS"/>
</dbReference>
<comment type="subunit">
    <text evidence="4">Component of complex II composed of four subunits: a flavoprotein (FP), an iron-sulfur protein (IP), and a cytochrome b composed of a large and a small subunit.</text>
</comment>
<dbReference type="GO" id="GO:0009055">
    <property type="term" value="F:electron transfer activity"/>
    <property type="evidence" value="ECO:0007669"/>
    <property type="project" value="InterPro"/>
</dbReference>
<dbReference type="FunFam" id="3.10.20.30:FF:000007">
    <property type="entry name" value="Succinate dehydrogenase [ubiquinone] iron-sulfur subunit, mitochondrial"/>
    <property type="match status" value="1"/>
</dbReference>
<dbReference type="UniPathway" id="UPA00223">
    <property type="reaction ID" value="UER01006"/>
</dbReference>
<evidence type="ECO:0000256" key="4">
    <source>
        <dbReference type="ARBA" id="ARBA00011421"/>
    </source>
</evidence>
<evidence type="ECO:0000313" key="22">
    <source>
        <dbReference type="Proteomes" id="UP000521872"/>
    </source>
</evidence>
<organism evidence="21 22">
    <name type="scientific">Agrocybe pediades</name>
    <dbReference type="NCBI Taxonomy" id="84607"/>
    <lineage>
        <taxon>Eukaryota</taxon>
        <taxon>Fungi</taxon>
        <taxon>Dikarya</taxon>
        <taxon>Basidiomycota</taxon>
        <taxon>Agaricomycotina</taxon>
        <taxon>Agaricomycetes</taxon>
        <taxon>Agaricomycetidae</taxon>
        <taxon>Agaricales</taxon>
        <taxon>Agaricineae</taxon>
        <taxon>Strophariaceae</taxon>
        <taxon>Agrocybe</taxon>
    </lineage>
</organism>
<keyword evidence="7" id="KW-0813">Transport</keyword>
<evidence type="ECO:0000256" key="10">
    <source>
        <dbReference type="ARBA" id="ARBA00022714"/>
    </source>
</evidence>
<keyword evidence="16 18" id="KW-0003">3Fe-4S</keyword>
<dbReference type="InterPro" id="IPR006058">
    <property type="entry name" value="2Fe2S_fd_BS"/>
</dbReference>
<evidence type="ECO:0000256" key="6">
    <source>
        <dbReference type="ARBA" id="ARBA00016766"/>
    </source>
</evidence>
<comment type="pathway">
    <text evidence="2 18">Carbohydrate metabolism; tricarboxylic acid cycle; fumarate from succinate (eukaryal route): step 1/1.</text>
</comment>
<dbReference type="GO" id="GO:0005743">
    <property type="term" value="C:mitochondrial inner membrane"/>
    <property type="evidence" value="ECO:0007669"/>
    <property type="project" value="UniProtKB-SubCell"/>
</dbReference>
<sequence length="293" mass="33896">MQSIFTAARSTHLALGRRAFSSTTRRWQAVPQEKPVLMKEFKIYRWNPDEPEKKPELQSYKIDLNQTGPMVLDALIKIKNEIDPTLTFRRSCREGICGSCAMNIDGQNTLACLCRIERNGGKNTKIYPLPHMYVVKDLVPDMTLFYKQYKSIQPWLQNDNPPEKGICSLLRFFRDLDCEFLQSPEDRRKLDGMYECILCACCSTSCPSYWWNQDSYLGPATLMQAYRWIADSRDSKAAERMDRLQNEMSLYRCHTIFNCKSYMHTYHFSSRTCPKGLNPAAAIASIKLEMAAD</sequence>
<keyword evidence="11 18" id="KW-0479">Metal-binding</keyword>
<comment type="cofactor">
    <cofactor evidence="18">
        <name>[3Fe-4S] cluster</name>
        <dbReference type="ChEBI" id="CHEBI:21137"/>
    </cofactor>
    <text evidence="18">Binds 1 [3Fe-4S] cluster.</text>
</comment>
<dbReference type="PROSITE" id="PS00197">
    <property type="entry name" value="2FE2S_FER_1"/>
    <property type="match status" value="1"/>
</dbReference>
<evidence type="ECO:0000256" key="18">
    <source>
        <dbReference type="RuleBase" id="RU361237"/>
    </source>
</evidence>
<dbReference type="PROSITE" id="PS00198">
    <property type="entry name" value="4FE4S_FER_1"/>
    <property type="match status" value="1"/>
</dbReference>
<dbReference type="GO" id="GO:0051538">
    <property type="term" value="F:3 iron, 4 sulfur cluster binding"/>
    <property type="evidence" value="ECO:0007669"/>
    <property type="project" value="UniProtKB-KW"/>
</dbReference>
<dbReference type="Proteomes" id="UP000521872">
    <property type="component" value="Unassembled WGS sequence"/>
</dbReference>
<keyword evidence="13" id="KW-0560">Oxidoreductase</keyword>
<dbReference type="InterPro" id="IPR017896">
    <property type="entry name" value="4Fe4S_Fe-S-bd"/>
</dbReference>
<dbReference type="SUPFAM" id="SSF46548">
    <property type="entry name" value="alpha-helical ferredoxin"/>
    <property type="match status" value="1"/>
</dbReference>
<keyword evidence="18" id="KW-0999">Mitochondrion inner membrane</keyword>
<dbReference type="AlphaFoldDB" id="A0A8H4VHB4"/>
<protein>
    <recommendedName>
        <fullName evidence="6 18">Succinate dehydrogenase [ubiquinone] iron-sulfur subunit, mitochondrial</fullName>
        <ecNumber evidence="5 18">1.3.5.1</ecNumber>
    </recommendedName>
</protein>
<dbReference type="EMBL" id="JAACJL010000061">
    <property type="protein sequence ID" value="KAF4609491.1"/>
    <property type="molecule type" value="Genomic_DNA"/>
</dbReference>
<evidence type="ECO:0000256" key="13">
    <source>
        <dbReference type="ARBA" id="ARBA00023002"/>
    </source>
</evidence>